<keyword evidence="4" id="KW-1185">Reference proteome</keyword>
<evidence type="ECO:0000259" key="2">
    <source>
        <dbReference type="Pfam" id="PF07596"/>
    </source>
</evidence>
<reference evidence="3 4" key="1">
    <citation type="submission" date="2018-12" db="EMBL/GenBank/DDBJ databases">
        <authorList>
            <person name="Toschakov S.V."/>
        </authorList>
    </citation>
    <scope>NUCLEOTIDE SEQUENCE [LARGE SCALE GENOMIC DNA]</scope>
    <source>
        <strain evidence="3 4">GM2012</strain>
    </source>
</reference>
<dbReference type="Pfam" id="PF07596">
    <property type="entry name" value="SBP_bac_10"/>
    <property type="match status" value="1"/>
</dbReference>
<dbReference type="PANTHER" id="PTHR30093">
    <property type="entry name" value="GENERAL SECRETION PATHWAY PROTEIN G"/>
    <property type="match status" value="1"/>
</dbReference>
<dbReference type="SUPFAM" id="SSF54523">
    <property type="entry name" value="Pili subunits"/>
    <property type="match status" value="1"/>
</dbReference>
<feature type="transmembrane region" description="Helical" evidence="1">
    <location>
        <begin position="12"/>
        <end position="36"/>
    </location>
</feature>
<dbReference type="Pfam" id="PF07963">
    <property type="entry name" value="N_methyl"/>
    <property type="match status" value="1"/>
</dbReference>
<dbReference type="PROSITE" id="PS00409">
    <property type="entry name" value="PROKAR_NTER_METHYL"/>
    <property type="match status" value="1"/>
</dbReference>
<gene>
    <name evidence="3" type="ORF">TsocGM_12415</name>
</gene>
<dbReference type="Gene3D" id="3.30.700.10">
    <property type="entry name" value="Glycoprotein, Type 4 Pilin"/>
    <property type="match status" value="1"/>
</dbReference>
<comment type="caution">
    <text evidence="3">The sequence shown here is derived from an EMBL/GenBank/DDBJ whole genome shotgun (WGS) entry which is preliminary data.</text>
</comment>
<feature type="domain" description="DUF1559" evidence="2">
    <location>
        <begin position="40"/>
        <end position="305"/>
    </location>
</feature>
<keyword evidence="1" id="KW-1133">Transmembrane helix</keyword>
<dbReference type="InterPro" id="IPR045584">
    <property type="entry name" value="Pilin-like"/>
</dbReference>
<reference evidence="3 4" key="2">
    <citation type="submission" date="2019-01" db="EMBL/GenBank/DDBJ databases">
        <title>Tautonia sociabilis, a novel thermotolerant planctomycete of Isosphaeraceae family, isolated from a 4000 m deep subterranean habitat.</title>
        <authorList>
            <person name="Kovaleva O.L."/>
            <person name="Elcheninov A.G."/>
            <person name="Van Heerden E."/>
            <person name="Toshchakov S.V."/>
            <person name="Novikov A."/>
            <person name="Bonch-Osmolovskaya E.A."/>
            <person name="Kublanov I.V."/>
        </authorList>
    </citation>
    <scope>NUCLEOTIDE SEQUENCE [LARGE SCALE GENOMIC DNA]</scope>
    <source>
        <strain evidence="3 4">GM2012</strain>
    </source>
</reference>
<evidence type="ECO:0000313" key="4">
    <source>
        <dbReference type="Proteomes" id="UP000280296"/>
    </source>
</evidence>
<dbReference type="AlphaFoldDB" id="A0A432MK32"/>
<evidence type="ECO:0000256" key="1">
    <source>
        <dbReference type="SAM" id="Phobius"/>
    </source>
</evidence>
<dbReference type="EMBL" id="RYZH01000021">
    <property type="protein sequence ID" value="RUL87488.1"/>
    <property type="molecule type" value="Genomic_DNA"/>
</dbReference>
<organism evidence="3 4">
    <name type="scientific">Tautonia sociabilis</name>
    <dbReference type="NCBI Taxonomy" id="2080755"/>
    <lineage>
        <taxon>Bacteria</taxon>
        <taxon>Pseudomonadati</taxon>
        <taxon>Planctomycetota</taxon>
        <taxon>Planctomycetia</taxon>
        <taxon>Isosphaerales</taxon>
        <taxon>Isosphaeraceae</taxon>
        <taxon>Tautonia</taxon>
    </lineage>
</organism>
<accession>A0A432MK32</accession>
<keyword evidence="1" id="KW-0812">Transmembrane</keyword>
<dbReference type="Proteomes" id="UP000280296">
    <property type="component" value="Unassembled WGS sequence"/>
</dbReference>
<sequence length="324" mass="34466">MVHRARRGGGSYLAGFTLIEVLVTVAVIGLLAALLIPAVQAAREASRRALCSNHLKQIGLAIANYASIQNLYPQGGNGFSIFTKLLPALERQPDYDAINFDLAMTGPAGWYANGTAANSRIESFICPSEAAGTGGGPFAERGPTSYAFNAGVGVDRDGPLKNGPFSDTLYRKRLSDAHVRDGTSNTVAAAEWRRGAPGSTDPMRGVFTSRRGYTIPPSYSQSLDDCSGLQGFVPKPFASKGESWFAHGPGSSTYNHNLPPNSPTCEFEGAMPFYSAWSAGSEHPRGNHALFLDGHTSFVKESVPRQTWHALGSISGGEIGIRLD</sequence>
<dbReference type="PANTHER" id="PTHR30093:SF2">
    <property type="entry name" value="TYPE II SECRETION SYSTEM PROTEIN H"/>
    <property type="match status" value="1"/>
</dbReference>
<dbReference type="NCBIfam" id="TIGR02532">
    <property type="entry name" value="IV_pilin_GFxxxE"/>
    <property type="match status" value="1"/>
</dbReference>
<dbReference type="RefSeq" id="WP_126725703.1">
    <property type="nucleotide sequence ID" value="NZ_RYZH01000021.1"/>
</dbReference>
<dbReference type="InterPro" id="IPR012902">
    <property type="entry name" value="N_methyl_site"/>
</dbReference>
<protein>
    <submittedName>
        <fullName evidence="3">DUF1559 domain-containing protein</fullName>
    </submittedName>
</protein>
<name>A0A432MK32_9BACT</name>
<keyword evidence="1" id="KW-0472">Membrane</keyword>
<evidence type="ECO:0000313" key="3">
    <source>
        <dbReference type="EMBL" id="RUL87488.1"/>
    </source>
</evidence>
<proteinExistence type="predicted"/>
<dbReference type="InterPro" id="IPR011453">
    <property type="entry name" value="DUF1559"/>
</dbReference>